<accession>A0A9W7W3C5</accession>
<dbReference type="Proteomes" id="UP001138500">
    <property type="component" value="Unassembled WGS sequence"/>
</dbReference>
<evidence type="ECO:0000256" key="1">
    <source>
        <dbReference type="SAM" id="MobiDB-lite"/>
    </source>
</evidence>
<name>A0A9W7W3C5_9PEZI</name>
<reference evidence="2 3" key="1">
    <citation type="journal article" date="2018" name="IMA Fungus">
        <title>IMA Genome-F 10: Nine draft genome sequences of Claviceps purpurea s.lat., including C. arundinis, C. humidiphila, and C. cf. spartinae, pseudomolecules for the pitch canker pathogen Fusarium circinatum, draft genome of Davidsoniella eucalypti, Grosmannia galeiformis, Quambalaria eucalypti, and Teratosphaeria destructans.</title>
        <authorList>
            <person name="Wingfield B.D."/>
            <person name="Liu M."/>
            <person name="Nguyen H.D."/>
            <person name="Lane F.A."/>
            <person name="Morgan S.W."/>
            <person name="De Vos L."/>
            <person name="Wilken P.M."/>
            <person name="Duong T.A."/>
            <person name="Aylward J."/>
            <person name="Coetzee M.P."/>
            <person name="Dadej K."/>
            <person name="De Beer Z.W."/>
            <person name="Findlay W."/>
            <person name="Havenga M."/>
            <person name="Kolarik M."/>
            <person name="Menzies J.G."/>
            <person name="Naidoo K."/>
            <person name="Pochopski O."/>
            <person name="Shoukouhi P."/>
            <person name="Santana Q.C."/>
            <person name="Seifert K.A."/>
            <person name="Soal N."/>
            <person name="Steenkamp E.T."/>
            <person name="Tatham C.T."/>
            <person name="van der Nest M.A."/>
            <person name="Wingfield M.J."/>
        </authorList>
    </citation>
    <scope>NUCLEOTIDE SEQUENCE [LARGE SCALE GENOMIC DNA]</scope>
    <source>
        <strain evidence="2">CMW44962</strain>
    </source>
</reference>
<evidence type="ECO:0000313" key="3">
    <source>
        <dbReference type="Proteomes" id="UP001138500"/>
    </source>
</evidence>
<reference evidence="2 3" key="2">
    <citation type="journal article" date="2021" name="Curr. Genet.">
        <title>Genetic response to nitrogen starvation in the aggressive Eucalyptus foliar pathogen Teratosphaeria destructans.</title>
        <authorList>
            <person name="Havenga M."/>
            <person name="Wingfield B.D."/>
            <person name="Wingfield M.J."/>
            <person name="Dreyer L.L."/>
            <person name="Roets F."/>
            <person name="Aylward J."/>
        </authorList>
    </citation>
    <scope>NUCLEOTIDE SEQUENCE [LARGE SCALE GENOMIC DNA]</scope>
    <source>
        <strain evidence="2">CMW44962</strain>
    </source>
</reference>
<dbReference type="AlphaFoldDB" id="A0A9W7W3C5"/>
<keyword evidence="3" id="KW-1185">Reference proteome</keyword>
<comment type="caution">
    <text evidence="2">The sequence shown here is derived from an EMBL/GenBank/DDBJ whole genome shotgun (WGS) entry which is preliminary data.</text>
</comment>
<feature type="compositionally biased region" description="Basic and acidic residues" evidence="1">
    <location>
        <begin position="59"/>
        <end position="69"/>
    </location>
</feature>
<organism evidence="2 3">
    <name type="scientific">Teratosphaeria destructans</name>
    <dbReference type="NCBI Taxonomy" id="418781"/>
    <lineage>
        <taxon>Eukaryota</taxon>
        <taxon>Fungi</taxon>
        <taxon>Dikarya</taxon>
        <taxon>Ascomycota</taxon>
        <taxon>Pezizomycotina</taxon>
        <taxon>Dothideomycetes</taxon>
        <taxon>Dothideomycetidae</taxon>
        <taxon>Mycosphaerellales</taxon>
        <taxon>Teratosphaeriaceae</taxon>
        <taxon>Teratosphaeria</taxon>
    </lineage>
</organism>
<feature type="region of interest" description="Disordered" evidence="1">
    <location>
        <begin position="40"/>
        <end position="69"/>
    </location>
</feature>
<gene>
    <name evidence="2" type="ORF">Tdes44962_MAKER02203</name>
</gene>
<proteinExistence type="predicted"/>
<dbReference type="EMBL" id="RIBY02001334">
    <property type="protein sequence ID" value="KAH9829728.1"/>
    <property type="molecule type" value="Genomic_DNA"/>
</dbReference>
<sequence length="69" mass="7093">MALALLNGASALRTSDPIVGLCGRSMAVLPAPWPLGPKTLPLPEESMVRGAPEPAELGGDNRVDEGLDT</sequence>
<protein>
    <submittedName>
        <fullName evidence="2">Uncharacterized protein</fullName>
    </submittedName>
</protein>
<evidence type="ECO:0000313" key="2">
    <source>
        <dbReference type="EMBL" id="KAH9829728.1"/>
    </source>
</evidence>